<dbReference type="RefSeq" id="WP_169434338.1">
    <property type="nucleotide sequence ID" value="NZ_CP051685.1"/>
</dbReference>
<dbReference type="Gene3D" id="3.50.50.60">
    <property type="entry name" value="FAD/NAD(P)-binding domain"/>
    <property type="match status" value="2"/>
</dbReference>
<evidence type="ECO:0000313" key="11">
    <source>
        <dbReference type="Proteomes" id="UP000502415"/>
    </source>
</evidence>
<keyword evidence="4" id="KW-0285">Flavoprotein</keyword>
<dbReference type="EMBL" id="CP051685">
    <property type="protein sequence ID" value="QJD99443.1"/>
    <property type="molecule type" value="Genomic_DNA"/>
</dbReference>
<dbReference type="NCBIfam" id="TIGR01988">
    <property type="entry name" value="Ubi-OHases"/>
    <property type="match status" value="1"/>
</dbReference>
<keyword evidence="11" id="KW-1185">Reference proteome</keyword>
<dbReference type="InterPro" id="IPR002938">
    <property type="entry name" value="FAD-bd"/>
</dbReference>
<keyword evidence="7" id="KW-0503">Monooxygenase</keyword>
<evidence type="ECO:0000256" key="3">
    <source>
        <dbReference type="ARBA" id="ARBA00005349"/>
    </source>
</evidence>
<evidence type="ECO:0000256" key="8">
    <source>
        <dbReference type="SAM" id="MobiDB-lite"/>
    </source>
</evidence>
<feature type="region of interest" description="Disordered" evidence="8">
    <location>
        <begin position="1"/>
        <end position="27"/>
    </location>
</feature>
<evidence type="ECO:0000256" key="2">
    <source>
        <dbReference type="ARBA" id="ARBA00004749"/>
    </source>
</evidence>
<organism evidence="10 11">
    <name type="scientific">Massilia forsythiae</name>
    <dbReference type="NCBI Taxonomy" id="2728020"/>
    <lineage>
        <taxon>Bacteria</taxon>
        <taxon>Pseudomonadati</taxon>
        <taxon>Pseudomonadota</taxon>
        <taxon>Betaproteobacteria</taxon>
        <taxon>Burkholderiales</taxon>
        <taxon>Oxalobacteraceae</taxon>
        <taxon>Telluria group</taxon>
        <taxon>Massilia</taxon>
    </lineage>
</organism>
<dbReference type="Proteomes" id="UP000502415">
    <property type="component" value="Chromosome"/>
</dbReference>
<comment type="pathway">
    <text evidence="2">Cofactor biosynthesis; ubiquinone biosynthesis.</text>
</comment>
<dbReference type="PANTHER" id="PTHR43876">
    <property type="entry name" value="UBIQUINONE BIOSYNTHESIS MONOOXYGENASE COQ6, MITOCHONDRIAL"/>
    <property type="match status" value="1"/>
</dbReference>
<name>A0A7Z2VUH9_9BURK</name>
<keyword evidence="6" id="KW-0560">Oxidoreductase</keyword>
<accession>A0A7Z2VUH9</accession>
<dbReference type="KEGG" id="mfy:HH212_04905"/>
<comment type="cofactor">
    <cofactor evidence="1">
        <name>FAD</name>
        <dbReference type="ChEBI" id="CHEBI:57692"/>
    </cofactor>
</comment>
<dbReference type="GO" id="GO:0016705">
    <property type="term" value="F:oxidoreductase activity, acting on paired donors, with incorporation or reduction of molecular oxygen"/>
    <property type="evidence" value="ECO:0007669"/>
    <property type="project" value="InterPro"/>
</dbReference>
<feature type="compositionally biased region" description="Polar residues" evidence="8">
    <location>
        <begin position="1"/>
        <end position="20"/>
    </location>
</feature>
<evidence type="ECO:0000313" key="10">
    <source>
        <dbReference type="EMBL" id="QJD99443.1"/>
    </source>
</evidence>
<evidence type="ECO:0000256" key="6">
    <source>
        <dbReference type="ARBA" id="ARBA00023002"/>
    </source>
</evidence>
<dbReference type="SUPFAM" id="SSF51905">
    <property type="entry name" value="FAD/NAD(P)-binding domain"/>
    <property type="match status" value="1"/>
</dbReference>
<protein>
    <submittedName>
        <fullName evidence="10">Oxygenase</fullName>
    </submittedName>
</protein>
<reference evidence="10 11" key="1">
    <citation type="submission" date="2020-04" db="EMBL/GenBank/DDBJ databases">
        <title>Genome sequencing of novel species.</title>
        <authorList>
            <person name="Heo J."/>
            <person name="Kim S.-J."/>
            <person name="Kim J.-S."/>
            <person name="Hong S.-B."/>
            <person name="Kwon S.-W."/>
        </authorList>
    </citation>
    <scope>NUCLEOTIDE SEQUENCE [LARGE SCALE GENOMIC DNA]</scope>
    <source>
        <strain evidence="10 11">GN2-R2</strain>
    </source>
</reference>
<dbReference type="InterPro" id="IPR036188">
    <property type="entry name" value="FAD/NAD-bd_sf"/>
</dbReference>
<dbReference type="UniPathway" id="UPA00232"/>
<keyword evidence="5" id="KW-0274">FAD</keyword>
<evidence type="ECO:0000256" key="4">
    <source>
        <dbReference type="ARBA" id="ARBA00022630"/>
    </source>
</evidence>
<dbReference type="PRINTS" id="PR00420">
    <property type="entry name" value="RNGMNOXGNASE"/>
</dbReference>
<sequence>MTSYTTSSAPLRSDGRNNPGQGAGQGAVRRSDVCIIGNGAIAKTAALGLSQAGHGVTLLVPPARAEQASAAPSYGGERPWDVRVYALNHTAHALLSSLKVWGALDMARVAPVDAMDVQGDGAGSGHLGFDAFGAHAGALAWIVEDSNLNGALDAALRFAQNVTVVEGRASRLACAQDGARVELEQGGAIEAQLVLGADGRDSWVRGQCDIGIDYRSYRQRAIVANFTCEKPHHNVARQWFTCKDGIVALLPLPGNKVSLVWSAPDALADTIMNESLGELAIRLGEHADRELGLLKPLQPEVVKAIPLALVRPHAITAPHVALLGDAAHAVHPLAGHGMNLGFGDIVDLLEVIGAREAHHGIGDERVLARYARARKEDVLLMQLATDGLERLFGTNLEPLRVVRNIGLNLLDKLPLVKRRLIAHAMGK</sequence>
<proteinExistence type="inferred from homology"/>
<gene>
    <name evidence="10" type="ORF">HH212_04905</name>
</gene>
<dbReference type="GO" id="GO:0006744">
    <property type="term" value="P:ubiquinone biosynthetic process"/>
    <property type="evidence" value="ECO:0007669"/>
    <property type="project" value="UniProtKB-UniPathway"/>
</dbReference>
<dbReference type="InterPro" id="IPR051205">
    <property type="entry name" value="UbiH/COQ6_monooxygenase"/>
</dbReference>
<dbReference type="GO" id="GO:0004497">
    <property type="term" value="F:monooxygenase activity"/>
    <property type="evidence" value="ECO:0007669"/>
    <property type="project" value="UniProtKB-KW"/>
</dbReference>
<dbReference type="AlphaFoldDB" id="A0A7Z2VUH9"/>
<dbReference type="InterPro" id="IPR010971">
    <property type="entry name" value="UbiH/COQ6"/>
</dbReference>
<comment type="similarity">
    <text evidence="3">Belongs to the UbiH/COQ6 family.</text>
</comment>
<dbReference type="PANTHER" id="PTHR43876:SF7">
    <property type="entry name" value="UBIQUINONE BIOSYNTHESIS MONOOXYGENASE COQ6, MITOCHONDRIAL"/>
    <property type="match status" value="1"/>
</dbReference>
<evidence type="ECO:0000256" key="7">
    <source>
        <dbReference type="ARBA" id="ARBA00023033"/>
    </source>
</evidence>
<evidence type="ECO:0000256" key="1">
    <source>
        <dbReference type="ARBA" id="ARBA00001974"/>
    </source>
</evidence>
<dbReference type="GO" id="GO:0071949">
    <property type="term" value="F:FAD binding"/>
    <property type="evidence" value="ECO:0007669"/>
    <property type="project" value="InterPro"/>
</dbReference>
<dbReference type="Pfam" id="PF01494">
    <property type="entry name" value="FAD_binding_3"/>
    <property type="match status" value="1"/>
</dbReference>
<evidence type="ECO:0000259" key="9">
    <source>
        <dbReference type="Pfam" id="PF01494"/>
    </source>
</evidence>
<feature type="domain" description="FAD-binding" evidence="9">
    <location>
        <begin position="186"/>
        <end position="375"/>
    </location>
</feature>
<evidence type="ECO:0000256" key="5">
    <source>
        <dbReference type="ARBA" id="ARBA00022827"/>
    </source>
</evidence>